<evidence type="ECO:0008006" key="4">
    <source>
        <dbReference type="Google" id="ProtNLM"/>
    </source>
</evidence>
<dbReference type="Proteomes" id="UP000218824">
    <property type="component" value="Chromosome"/>
</dbReference>
<feature type="transmembrane region" description="Helical" evidence="1">
    <location>
        <begin position="102"/>
        <end position="125"/>
    </location>
</feature>
<dbReference type="KEGG" id="lem:LEN_4283"/>
<feature type="transmembrane region" description="Helical" evidence="1">
    <location>
        <begin position="40"/>
        <end position="65"/>
    </location>
</feature>
<dbReference type="PANTHER" id="PTHR33802">
    <property type="entry name" value="SI:CH211-161H7.5-RELATED"/>
    <property type="match status" value="1"/>
</dbReference>
<dbReference type="EMBL" id="AP014940">
    <property type="protein sequence ID" value="BAV99770.1"/>
    <property type="molecule type" value="Genomic_DNA"/>
</dbReference>
<dbReference type="RefSeq" id="WP_425480955.1">
    <property type="nucleotide sequence ID" value="NZ_AP014940.1"/>
</dbReference>
<feature type="transmembrane region" description="Helical" evidence="1">
    <location>
        <begin position="225"/>
        <end position="244"/>
    </location>
</feature>
<feature type="transmembrane region" description="Helical" evidence="1">
    <location>
        <begin position="197"/>
        <end position="213"/>
    </location>
</feature>
<evidence type="ECO:0000313" key="3">
    <source>
        <dbReference type="Proteomes" id="UP000218824"/>
    </source>
</evidence>
<dbReference type="PANTHER" id="PTHR33802:SF1">
    <property type="entry name" value="XK-RELATED PROTEIN"/>
    <property type="match status" value="1"/>
</dbReference>
<keyword evidence="1" id="KW-0472">Membrane</keyword>
<organism evidence="2 3">
    <name type="scientific">Lysobacter enzymogenes</name>
    <dbReference type="NCBI Taxonomy" id="69"/>
    <lineage>
        <taxon>Bacteria</taxon>
        <taxon>Pseudomonadati</taxon>
        <taxon>Pseudomonadota</taxon>
        <taxon>Gammaproteobacteria</taxon>
        <taxon>Lysobacterales</taxon>
        <taxon>Lysobacteraceae</taxon>
        <taxon>Lysobacter</taxon>
    </lineage>
</organism>
<dbReference type="AlphaFoldDB" id="A0AAU9B0D2"/>
<evidence type="ECO:0000256" key="1">
    <source>
        <dbReference type="SAM" id="Phobius"/>
    </source>
</evidence>
<keyword evidence="1" id="KW-1133">Transmembrane helix</keyword>
<dbReference type="GeneID" id="83066074"/>
<protein>
    <recommendedName>
        <fullName evidence="4">Tryptophan-rich sensory protein</fullName>
    </recommendedName>
</protein>
<sequence length="261" mass="27962">MPTVRLPVLIAAALMPAVAWFSQAGYFGPDNGEISDRYPTLLVAAGYAFSIWGLIFLLDLAFAAWQLGARRRDDDTLLRVRPAAAAGFTLTALWMPLFSQQWFWLALATIWLALACLGWAATVLARDATPLPGQRVWAKFALSLHAGWLALAAFLNTAQVLVAYRLAPVDAMLPWSLALFAAAALVLLGLNARMRGSAGFVLAALWGLAGVYMKQSASALPGATVAAWTAAGIGVLLLAQTAWLRLHPKHRVFSGHLSPGE</sequence>
<gene>
    <name evidence="2" type="ORF">LEN_4283</name>
</gene>
<reference evidence="2 3" key="1">
    <citation type="journal article" date="2017" name="DNA Res.">
        <title>Complete genome sequence and expression profile of the commercial lytic enzyme producer Lysobacter enzymogenes M497-1.</title>
        <authorList>
            <person name="Takami H."/>
            <person name="Toyoda A."/>
            <person name="Uchiyama I."/>
            <person name="Itoh T."/>
            <person name="Takaki Y."/>
            <person name="Arai W."/>
            <person name="Nishi S."/>
            <person name="Kawai M."/>
            <person name="Shinya K."/>
            <person name="Ikeda H."/>
        </authorList>
    </citation>
    <scope>NUCLEOTIDE SEQUENCE [LARGE SCALE GENOMIC DNA]</scope>
    <source>
        <strain evidence="2 3">M497-1</strain>
    </source>
</reference>
<feature type="transmembrane region" description="Helical" evidence="1">
    <location>
        <begin position="172"/>
        <end position="190"/>
    </location>
</feature>
<feature type="transmembrane region" description="Helical" evidence="1">
    <location>
        <begin position="146"/>
        <end position="166"/>
    </location>
</feature>
<keyword evidence="1" id="KW-0812">Transmembrane</keyword>
<name>A0AAU9B0D2_LYSEN</name>
<feature type="transmembrane region" description="Helical" evidence="1">
    <location>
        <begin position="77"/>
        <end position="96"/>
    </location>
</feature>
<accession>A0AAU9B0D2</accession>
<proteinExistence type="predicted"/>
<evidence type="ECO:0000313" key="2">
    <source>
        <dbReference type="EMBL" id="BAV99770.1"/>
    </source>
</evidence>